<reference evidence="4" key="1">
    <citation type="submission" date="2022-03" db="EMBL/GenBank/DDBJ databases">
        <authorList>
            <person name="Santos J.D.N."/>
            <person name="Kallscheuer N."/>
            <person name="Jogler C."/>
            <person name="Lage O.M."/>
        </authorList>
    </citation>
    <scope>NUCLEOTIDE SEQUENCE</scope>
    <source>
        <strain evidence="4">M600PL45_2</strain>
    </source>
</reference>
<evidence type="ECO:0000313" key="4">
    <source>
        <dbReference type="EMBL" id="MCH6163904.1"/>
    </source>
</evidence>
<dbReference type="InterPro" id="IPR003594">
    <property type="entry name" value="HATPase_dom"/>
</dbReference>
<dbReference type="InterPro" id="IPR036890">
    <property type="entry name" value="HATPase_C_sf"/>
</dbReference>
<keyword evidence="1" id="KW-0418">Kinase</keyword>
<evidence type="ECO:0000259" key="3">
    <source>
        <dbReference type="Pfam" id="PF13581"/>
    </source>
</evidence>
<reference evidence="4" key="2">
    <citation type="journal article" date="2023" name="Int. J. Syst. Evol. Microbiol.">
        <title>Streptomyces marispadix sp. nov., isolated from marine beach sediment of the Northern Coast of Portugal.</title>
        <authorList>
            <person name="dos Santos J.D.N."/>
            <person name="Vitorino I.R."/>
            <person name="Kallscheuer N."/>
            <person name="Srivastava A."/>
            <person name="Krautwurst S."/>
            <person name="Marz M."/>
            <person name="Jogler C."/>
            <person name="Lobo Da Cunha A."/>
            <person name="Catita J."/>
            <person name="Goncalves H."/>
            <person name="Gonzalez I."/>
            <person name="Reyes F."/>
            <person name="Lage O.M."/>
        </authorList>
    </citation>
    <scope>NUCLEOTIDE SEQUENCE</scope>
    <source>
        <strain evidence="4">M600PL45_2</strain>
    </source>
</reference>
<dbReference type="Pfam" id="PF13581">
    <property type="entry name" value="HATPase_c_2"/>
    <property type="match status" value="1"/>
</dbReference>
<feature type="domain" description="Histidine kinase/HSP90-like ATPase" evidence="3">
    <location>
        <begin position="28"/>
        <end position="137"/>
    </location>
</feature>
<dbReference type="PANTHER" id="PTHR35526">
    <property type="entry name" value="ANTI-SIGMA-F FACTOR RSBW-RELATED"/>
    <property type="match status" value="1"/>
</dbReference>
<dbReference type="Gene3D" id="3.30.565.10">
    <property type="entry name" value="Histidine kinase-like ATPase, C-terminal domain"/>
    <property type="match status" value="1"/>
</dbReference>
<keyword evidence="1" id="KW-0808">Transferase</keyword>
<feature type="region of interest" description="Disordered" evidence="2">
    <location>
        <begin position="97"/>
        <end position="116"/>
    </location>
</feature>
<proteinExistence type="predicted"/>
<comment type="caution">
    <text evidence="4">The sequence shown here is derived from an EMBL/GenBank/DDBJ whole genome shotgun (WGS) entry which is preliminary data.</text>
</comment>
<dbReference type="InterPro" id="IPR050267">
    <property type="entry name" value="Anti-sigma-factor_SerPK"/>
</dbReference>
<keyword evidence="4" id="KW-0547">Nucleotide-binding</keyword>
<dbReference type="CDD" id="cd16936">
    <property type="entry name" value="HATPase_RsbW-like"/>
    <property type="match status" value="1"/>
</dbReference>
<sequence>MASPHDALSLEDRPPAVSVRPLRDAFRLPALDTSVGQARRRVLDRLHEWRVDQQACEDAQLLVSELFTNAVRHTASEKVSCELWLMGLRLCLEVTDQGGGPNPQRPHPGHPVDADGESGRGLLLVSVLADDWGIRRSLDGGPCGGHAVWAELTCSRVDGDHPGS</sequence>
<name>A0ABS9T5T7_9ACTN</name>
<evidence type="ECO:0000313" key="5">
    <source>
        <dbReference type="Proteomes" id="UP001166784"/>
    </source>
</evidence>
<organism evidence="4 5">
    <name type="scientific">Streptomyces marispadix</name>
    <dbReference type="NCBI Taxonomy" id="2922868"/>
    <lineage>
        <taxon>Bacteria</taxon>
        <taxon>Bacillati</taxon>
        <taxon>Actinomycetota</taxon>
        <taxon>Actinomycetes</taxon>
        <taxon>Kitasatosporales</taxon>
        <taxon>Streptomycetaceae</taxon>
        <taxon>Streptomyces</taxon>
    </lineage>
</organism>
<dbReference type="PANTHER" id="PTHR35526:SF3">
    <property type="entry name" value="ANTI-SIGMA-F FACTOR RSBW"/>
    <property type="match status" value="1"/>
</dbReference>
<dbReference type="Proteomes" id="UP001166784">
    <property type="component" value="Unassembled WGS sequence"/>
</dbReference>
<keyword evidence="5" id="KW-1185">Reference proteome</keyword>
<evidence type="ECO:0000256" key="1">
    <source>
        <dbReference type="ARBA" id="ARBA00022527"/>
    </source>
</evidence>
<evidence type="ECO:0000256" key="2">
    <source>
        <dbReference type="SAM" id="MobiDB-lite"/>
    </source>
</evidence>
<gene>
    <name evidence="4" type="ORF">MMA15_26940</name>
</gene>
<keyword evidence="1" id="KW-0723">Serine/threonine-protein kinase</keyword>
<protein>
    <submittedName>
        <fullName evidence="4">ATP-binding protein</fullName>
    </submittedName>
</protein>
<dbReference type="RefSeq" id="WP_241062765.1">
    <property type="nucleotide sequence ID" value="NZ_JAKWJU010000002.1"/>
</dbReference>
<dbReference type="GO" id="GO:0005524">
    <property type="term" value="F:ATP binding"/>
    <property type="evidence" value="ECO:0007669"/>
    <property type="project" value="UniProtKB-KW"/>
</dbReference>
<accession>A0ABS9T5T7</accession>
<dbReference type="SUPFAM" id="SSF55874">
    <property type="entry name" value="ATPase domain of HSP90 chaperone/DNA topoisomerase II/histidine kinase"/>
    <property type="match status" value="1"/>
</dbReference>
<keyword evidence="4" id="KW-0067">ATP-binding</keyword>
<dbReference type="EMBL" id="JAKWJU010000002">
    <property type="protein sequence ID" value="MCH6163904.1"/>
    <property type="molecule type" value="Genomic_DNA"/>
</dbReference>